<dbReference type="SUPFAM" id="SSF48452">
    <property type="entry name" value="TPR-like"/>
    <property type="match status" value="1"/>
</dbReference>
<evidence type="ECO:0000256" key="2">
    <source>
        <dbReference type="ARBA" id="ARBA00006275"/>
    </source>
</evidence>
<dbReference type="Pfam" id="PF07980">
    <property type="entry name" value="SusD_RagB"/>
    <property type="match status" value="1"/>
</dbReference>
<dbReference type="Gene3D" id="1.25.40.390">
    <property type="match status" value="1"/>
</dbReference>
<dbReference type="Proteomes" id="UP000651112">
    <property type="component" value="Unassembled WGS sequence"/>
</dbReference>
<evidence type="ECO:0000259" key="6">
    <source>
        <dbReference type="Pfam" id="PF07980"/>
    </source>
</evidence>
<dbReference type="EMBL" id="JACNYL010000002">
    <property type="protein sequence ID" value="MBD1421616.1"/>
    <property type="molecule type" value="Genomic_DNA"/>
</dbReference>
<name>A0ABR7XR13_9SPHI</name>
<comment type="caution">
    <text evidence="8">The sequence shown here is derived from an EMBL/GenBank/DDBJ whole genome shotgun (WGS) entry which is preliminary data.</text>
</comment>
<evidence type="ECO:0000256" key="3">
    <source>
        <dbReference type="ARBA" id="ARBA00022729"/>
    </source>
</evidence>
<keyword evidence="3" id="KW-0732">Signal</keyword>
<protein>
    <submittedName>
        <fullName evidence="8">RagB/SusD family nutrient uptake outer membrane protein</fullName>
    </submittedName>
</protein>
<evidence type="ECO:0000256" key="4">
    <source>
        <dbReference type="ARBA" id="ARBA00023136"/>
    </source>
</evidence>
<feature type="domain" description="RagB/SusD" evidence="6">
    <location>
        <begin position="342"/>
        <end position="418"/>
    </location>
</feature>
<gene>
    <name evidence="8" type="ORF">H8B21_08565</name>
</gene>
<sequence length="459" mass="53532">MDWIMNYLLKNYREMAAILLSTLSTSCNDYLNVKSNMELETIESLESLELLMDGSQFMNFNVNSFGEASADDYWLSENTFQAQNEIVRNIYTWSHNNYLHNNDWAKGYLPIYHANLVIDRCKKEQDKLNTEERWRTVYGTALFFRAYQHMCQVFTYAKAYQEEQADHDLGVVLRLSSDPSIASRRATNRETYEQIAGDLKLSLAYLPERSHHPMRPSKWASYGALARLYLSMNDYNHAKLYADSCLRISQNLLDFKDTDGLNINARFPIPRFNKETIFYAQLTTSQPNLNPNVGLIDTLLYQSYKENDLRKLYFFEDNDDGYVSFCGHYTESQNLFGGITVSEIFLINAESCIKLNRVQEGMEWLNKFLANRYIDFINLNFSTKEEALNMVLEERRKELVMRGLRWMDVKRRNAAGEQITLRRKIGGSQLSLSPNDSRFALPLPLDIVNQTNIEQNTYD</sequence>
<feature type="domain" description="SusD-like N-terminal" evidence="7">
    <location>
        <begin position="29"/>
        <end position="230"/>
    </location>
</feature>
<dbReference type="InterPro" id="IPR033985">
    <property type="entry name" value="SusD-like_N"/>
</dbReference>
<accession>A0ABR7XR13</accession>
<keyword evidence="9" id="KW-1185">Reference proteome</keyword>
<comment type="similarity">
    <text evidence="2">Belongs to the SusD family.</text>
</comment>
<comment type="subcellular location">
    <subcellularLocation>
        <location evidence="1">Cell outer membrane</location>
    </subcellularLocation>
</comment>
<reference evidence="8 9" key="1">
    <citation type="submission" date="2020-08" db="EMBL/GenBank/DDBJ databases">
        <title>Sphingobacterium sp. DN00404 isolated from aquaculture water.</title>
        <authorList>
            <person name="Zhang M."/>
        </authorList>
    </citation>
    <scope>NUCLEOTIDE SEQUENCE [LARGE SCALE GENOMIC DNA]</scope>
    <source>
        <strain evidence="8 9">KCTC 42746</strain>
    </source>
</reference>
<evidence type="ECO:0000256" key="1">
    <source>
        <dbReference type="ARBA" id="ARBA00004442"/>
    </source>
</evidence>
<dbReference type="InterPro" id="IPR012944">
    <property type="entry name" value="SusD_RagB_dom"/>
</dbReference>
<evidence type="ECO:0000259" key="7">
    <source>
        <dbReference type="Pfam" id="PF14322"/>
    </source>
</evidence>
<evidence type="ECO:0000313" key="8">
    <source>
        <dbReference type="EMBL" id="MBD1421616.1"/>
    </source>
</evidence>
<dbReference type="Pfam" id="PF14322">
    <property type="entry name" value="SusD-like_3"/>
    <property type="match status" value="1"/>
</dbReference>
<keyword evidence="4" id="KW-0472">Membrane</keyword>
<dbReference type="InterPro" id="IPR011990">
    <property type="entry name" value="TPR-like_helical_dom_sf"/>
</dbReference>
<organism evidence="8 9">
    <name type="scientific">Sphingobacterium chuzhouense</name>
    <dbReference type="NCBI Taxonomy" id="1742264"/>
    <lineage>
        <taxon>Bacteria</taxon>
        <taxon>Pseudomonadati</taxon>
        <taxon>Bacteroidota</taxon>
        <taxon>Sphingobacteriia</taxon>
        <taxon>Sphingobacteriales</taxon>
        <taxon>Sphingobacteriaceae</taxon>
        <taxon>Sphingobacterium</taxon>
    </lineage>
</organism>
<keyword evidence="5" id="KW-0998">Cell outer membrane</keyword>
<proteinExistence type="inferred from homology"/>
<evidence type="ECO:0000256" key="5">
    <source>
        <dbReference type="ARBA" id="ARBA00023237"/>
    </source>
</evidence>
<evidence type="ECO:0000313" key="9">
    <source>
        <dbReference type="Proteomes" id="UP000651112"/>
    </source>
</evidence>